<feature type="region of interest" description="Disordered" evidence="6">
    <location>
        <begin position="1"/>
        <end position="57"/>
    </location>
</feature>
<sequence length="359" mass="38405">MVQVGSTLPPSGELYRADAAPGEPSVPPADDGPEGADDAQDVGAEVPERREAEAGVSEQGLRLDKWLVQLAPEFSRNHLQGLIDRGCVRLGGQLATQASRKVRLGQRLQLDLVPTEEALAFRAESMPLDIVFEDEHLLVVHKPAGLVVHPAAGNWSGTLMNGLLAHHAGAATLPRGGIVHRLDKDTSGLMVVGKSLPAVTALVRMIAAREVHREYLALAHGRTPEAWTVDAPIGRDPQSRTRMAVVGSGKPARTDVFRLAEGEWSDARELRRTVSALHCVLHSGRTHQIRVHLSHKGHALVSDPLYGGAQALGLARQALHAARLSFAHPITAQALAFSAPLPDDLAAAWQLAGLPDPRF</sequence>
<comment type="catalytic activity">
    <reaction evidence="3">
        <text>uridine(1911/1915/1917) in 23S rRNA = pseudouridine(1911/1915/1917) in 23S rRNA</text>
        <dbReference type="Rhea" id="RHEA:42524"/>
        <dbReference type="Rhea" id="RHEA-COMP:10097"/>
        <dbReference type="Rhea" id="RHEA-COMP:10098"/>
        <dbReference type="ChEBI" id="CHEBI:65314"/>
        <dbReference type="ChEBI" id="CHEBI:65315"/>
        <dbReference type="EC" id="5.4.99.23"/>
    </reaction>
</comment>
<comment type="function">
    <text evidence="5">Responsible for synthesis of pseudouridine from uracil.</text>
</comment>
<reference evidence="8" key="1">
    <citation type="submission" date="2022-10" db="EMBL/GenBank/DDBJ databases">
        <title>Characterization and whole genome sequencing of a new Roseateles species, isolated from fresh water.</title>
        <authorList>
            <person name="Guliayeva D.Y."/>
            <person name="Akhremchuk A.E."/>
            <person name="Sikolenko M.A."/>
            <person name="Valentovich L.N."/>
            <person name="Sidarenka A.V."/>
        </authorList>
    </citation>
    <scope>NUCLEOTIDE SEQUENCE</scope>
    <source>
        <strain evidence="8">BIM B-1768</strain>
    </source>
</reference>
<dbReference type="InterPro" id="IPR020103">
    <property type="entry name" value="PsdUridine_synth_cat_dom_sf"/>
</dbReference>
<dbReference type="Pfam" id="PF01479">
    <property type="entry name" value="S4"/>
    <property type="match status" value="1"/>
</dbReference>
<evidence type="ECO:0000256" key="6">
    <source>
        <dbReference type="SAM" id="MobiDB-lite"/>
    </source>
</evidence>
<dbReference type="InterPro" id="IPR050188">
    <property type="entry name" value="RluA_PseudoU_synthase"/>
</dbReference>
<dbReference type="Gene3D" id="3.30.2350.10">
    <property type="entry name" value="Pseudouridine synthase"/>
    <property type="match status" value="1"/>
</dbReference>
<comment type="catalytic activity">
    <reaction evidence="5">
        <text>a uridine in RNA = a pseudouridine in RNA</text>
        <dbReference type="Rhea" id="RHEA:48348"/>
        <dbReference type="Rhea" id="RHEA-COMP:12068"/>
        <dbReference type="Rhea" id="RHEA-COMP:12069"/>
        <dbReference type="ChEBI" id="CHEBI:65314"/>
        <dbReference type="ChEBI" id="CHEBI:65315"/>
    </reaction>
</comment>
<evidence type="ECO:0000256" key="5">
    <source>
        <dbReference type="RuleBase" id="RU362028"/>
    </source>
</evidence>
<dbReference type="InterPro" id="IPR006145">
    <property type="entry name" value="PsdUridine_synth_RsuA/RluA"/>
</dbReference>
<dbReference type="NCBIfam" id="TIGR00005">
    <property type="entry name" value="rluA_subfam"/>
    <property type="match status" value="1"/>
</dbReference>
<dbReference type="InterPro" id="IPR006225">
    <property type="entry name" value="PsdUridine_synth_RluC/D"/>
</dbReference>
<dbReference type="SUPFAM" id="SSF55174">
    <property type="entry name" value="Alpha-L RNA-binding motif"/>
    <property type="match status" value="1"/>
</dbReference>
<gene>
    <name evidence="8" type="ORF">N4261_18905</name>
</gene>
<dbReference type="PROSITE" id="PS01129">
    <property type="entry name" value="PSI_RLU"/>
    <property type="match status" value="1"/>
</dbReference>
<dbReference type="InterPro" id="IPR002942">
    <property type="entry name" value="S4_RNA-bd"/>
</dbReference>
<dbReference type="InterPro" id="IPR036986">
    <property type="entry name" value="S4_RNA-bd_sf"/>
</dbReference>
<dbReference type="PANTHER" id="PTHR21600:SF44">
    <property type="entry name" value="RIBOSOMAL LARGE SUBUNIT PSEUDOURIDINE SYNTHASE D"/>
    <property type="match status" value="1"/>
</dbReference>
<dbReference type="CDD" id="cd00165">
    <property type="entry name" value="S4"/>
    <property type="match status" value="1"/>
</dbReference>
<evidence type="ECO:0000256" key="1">
    <source>
        <dbReference type="ARBA" id="ARBA00010876"/>
    </source>
</evidence>
<evidence type="ECO:0000256" key="3">
    <source>
        <dbReference type="ARBA" id="ARBA00036882"/>
    </source>
</evidence>
<proteinExistence type="inferred from homology"/>
<dbReference type="PROSITE" id="PS50889">
    <property type="entry name" value="S4"/>
    <property type="match status" value="1"/>
</dbReference>
<keyword evidence="2 5" id="KW-0413">Isomerase</keyword>
<keyword evidence="4" id="KW-0694">RNA-binding</keyword>
<dbReference type="PANTHER" id="PTHR21600">
    <property type="entry name" value="MITOCHONDRIAL RNA PSEUDOURIDINE SYNTHASE"/>
    <property type="match status" value="1"/>
</dbReference>
<dbReference type="RefSeq" id="WP_261756815.1">
    <property type="nucleotide sequence ID" value="NZ_CP104562.2"/>
</dbReference>
<protein>
    <recommendedName>
        <fullName evidence="5">Pseudouridine synthase</fullName>
        <ecNumber evidence="5">5.4.99.-</ecNumber>
    </recommendedName>
</protein>
<dbReference type="EC" id="5.4.99.-" evidence="5"/>
<dbReference type="Gene3D" id="3.10.290.10">
    <property type="entry name" value="RNA-binding S4 domain"/>
    <property type="match status" value="1"/>
</dbReference>
<name>A0ABY6B0L1_9BURK</name>
<dbReference type="InterPro" id="IPR006224">
    <property type="entry name" value="PsdUridine_synth_RluA-like_CS"/>
</dbReference>
<evidence type="ECO:0000313" key="9">
    <source>
        <dbReference type="Proteomes" id="UP001064933"/>
    </source>
</evidence>
<dbReference type="Proteomes" id="UP001064933">
    <property type="component" value="Chromosome"/>
</dbReference>
<dbReference type="SMART" id="SM00363">
    <property type="entry name" value="S4"/>
    <property type="match status" value="1"/>
</dbReference>
<evidence type="ECO:0000256" key="4">
    <source>
        <dbReference type="PROSITE-ProRule" id="PRU00182"/>
    </source>
</evidence>
<feature type="domain" description="RNA-binding S4" evidence="7">
    <location>
        <begin position="61"/>
        <end position="123"/>
    </location>
</feature>
<organism evidence="8 9">
    <name type="scientific">Roseateles amylovorans</name>
    <dbReference type="NCBI Taxonomy" id="2978473"/>
    <lineage>
        <taxon>Bacteria</taxon>
        <taxon>Pseudomonadati</taxon>
        <taxon>Pseudomonadota</taxon>
        <taxon>Betaproteobacteria</taxon>
        <taxon>Burkholderiales</taxon>
        <taxon>Sphaerotilaceae</taxon>
        <taxon>Roseateles</taxon>
    </lineage>
</organism>
<keyword evidence="9" id="KW-1185">Reference proteome</keyword>
<dbReference type="CDD" id="cd02869">
    <property type="entry name" value="PseudoU_synth_RluA_like"/>
    <property type="match status" value="1"/>
</dbReference>
<dbReference type="Pfam" id="PF00849">
    <property type="entry name" value="PseudoU_synth_2"/>
    <property type="match status" value="1"/>
</dbReference>
<feature type="compositionally biased region" description="Acidic residues" evidence="6">
    <location>
        <begin position="31"/>
        <end position="40"/>
    </location>
</feature>
<evidence type="ECO:0000256" key="2">
    <source>
        <dbReference type="ARBA" id="ARBA00023235"/>
    </source>
</evidence>
<comment type="similarity">
    <text evidence="1 5">Belongs to the pseudouridine synthase RluA family.</text>
</comment>
<evidence type="ECO:0000313" key="8">
    <source>
        <dbReference type="EMBL" id="UXH77073.1"/>
    </source>
</evidence>
<evidence type="ECO:0000259" key="7">
    <source>
        <dbReference type="SMART" id="SM00363"/>
    </source>
</evidence>
<accession>A0ABY6B0L1</accession>
<dbReference type="SUPFAM" id="SSF55120">
    <property type="entry name" value="Pseudouridine synthase"/>
    <property type="match status" value="1"/>
</dbReference>
<dbReference type="EMBL" id="CP104562">
    <property type="protein sequence ID" value="UXH77073.1"/>
    <property type="molecule type" value="Genomic_DNA"/>
</dbReference>